<dbReference type="Pfam" id="PF04616">
    <property type="entry name" value="Glyco_hydro_43"/>
    <property type="match status" value="1"/>
</dbReference>
<keyword evidence="4 5" id="KW-0326">Glycosidase</keyword>
<proteinExistence type="inferred from homology"/>
<evidence type="ECO:0000313" key="7">
    <source>
        <dbReference type="EMBL" id="TMW68816.1"/>
    </source>
</evidence>
<dbReference type="InterPro" id="IPR006710">
    <property type="entry name" value="Glyco_hydro_43"/>
</dbReference>
<evidence type="ECO:0000256" key="4">
    <source>
        <dbReference type="ARBA" id="ARBA00023295"/>
    </source>
</evidence>
<evidence type="ECO:0000256" key="1">
    <source>
        <dbReference type="ARBA" id="ARBA00009865"/>
    </source>
</evidence>
<reference evidence="7" key="1">
    <citation type="submission" date="2019-03" db="EMBL/GenBank/DDBJ databases">
        <title>Long read genome sequence of the mycoparasitic Pythium oligandrum ATCC 38472 isolated from sugarbeet rhizosphere.</title>
        <authorList>
            <person name="Gaulin E."/>
        </authorList>
    </citation>
    <scope>NUCLEOTIDE SEQUENCE</scope>
    <source>
        <strain evidence="7">ATCC 38472_TT</strain>
    </source>
</reference>
<evidence type="ECO:0000256" key="5">
    <source>
        <dbReference type="RuleBase" id="RU361187"/>
    </source>
</evidence>
<dbReference type="CDD" id="cd00161">
    <property type="entry name" value="beta-trefoil_Ricin-like"/>
    <property type="match status" value="1"/>
</dbReference>
<sequence>MFWAPELHRLDNKWYIYFSAVQKPDQAENVWHSVYVLENANEVPYVGTWTYKGQLKDTQNDHWAIDATIFQLRGTNYVWYSGHADNAQTGVQRIYISKLQSPWTPVPGRTMIAQPQYSYELNGNINEGPEILIKNGKVFLVYSANGCWTNDYKLDLLWMNEGDDPMNAASWHKLDHPVFEGSGAVQAFSPGHNSFFKSPDGTQDWLGYHAAATNTEGCGINRFFNAKVITWNPDGFPNLGGPLSSGRLLAGPSGEPGLPGGAVLANGVYEIVLQWDVLKNDCKFGFQNVGGNYYAISALSGGMMLTTKDCKNDPTTEVWLYKPTGQDCQKWLVVSHVNGEYGFTSKSANLAFDLRAGNKANGADYIVWTATYEWPQKFPLTKV</sequence>
<keyword evidence="8" id="KW-1185">Reference proteome</keyword>
<protein>
    <recommendedName>
        <fullName evidence="6">Ricin B lectin domain-containing protein</fullName>
    </recommendedName>
</protein>
<comment type="caution">
    <text evidence="7">The sequence shown here is derived from an EMBL/GenBank/DDBJ whole genome shotgun (WGS) entry which is preliminary data.</text>
</comment>
<dbReference type="CDD" id="cd18820">
    <property type="entry name" value="GH43_LbAraf43-like"/>
    <property type="match status" value="1"/>
</dbReference>
<dbReference type="Proteomes" id="UP000794436">
    <property type="component" value="Unassembled WGS sequence"/>
</dbReference>
<dbReference type="PANTHER" id="PTHR43817">
    <property type="entry name" value="GLYCOSYL HYDROLASE"/>
    <property type="match status" value="1"/>
</dbReference>
<dbReference type="SUPFAM" id="SSF75005">
    <property type="entry name" value="Arabinanase/levansucrase/invertase"/>
    <property type="match status" value="1"/>
</dbReference>
<evidence type="ECO:0000259" key="6">
    <source>
        <dbReference type="Pfam" id="PF14200"/>
    </source>
</evidence>
<accession>A0A8K1CUD3</accession>
<keyword evidence="3 5" id="KW-0378">Hydrolase</keyword>
<dbReference type="EMBL" id="SPLM01000002">
    <property type="protein sequence ID" value="TMW68816.1"/>
    <property type="molecule type" value="Genomic_DNA"/>
</dbReference>
<dbReference type="InterPro" id="IPR000772">
    <property type="entry name" value="Ricin_B_lectin"/>
</dbReference>
<dbReference type="SUPFAM" id="SSF50370">
    <property type="entry name" value="Ricin B-like lectins"/>
    <property type="match status" value="1"/>
</dbReference>
<keyword evidence="2" id="KW-0732">Signal</keyword>
<evidence type="ECO:0000313" key="8">
    <source>
        <dbReference type="Proteomes" id="UP000794436"/>
    </source>
</evidence>
<dbReference type="GO" id="GO:0005975">
    <property type="term" value="P:carbohydrate metabolic process"/>
    <property type="evidence" value="ECO:0007669"/>
    <property type="project" value="InterPro"/>
</dbReference>
<gene>
    <name evidence="7" type="ORF">Poli38472_006284</name>
</gene>
<comment type="similarity">
    <text evidence="1 5">Belongs to the glycosyl hydrolase 43 family.</text>
</comment>
<feature type="domain" description="Ricin B lectin" evidence="6">
    <location>
        <begin position="285"/>
        <end position="368"/>
    </location>
</feature>
<dbReference type="Gene3D" id="2.80.10.50">
    <property type="match status" value="1"/>
</dbReference>
<dbReference type="InterPro" id="IPR023296">
    <property type="entry name" value="Glyco_hydro_beta-prop_sf"/>
</dbReference>
<evidence type="ECO:0000256" key="2">
    <source>
        <dbReference type="ARBA" id="ARBA00022729"/>
    </source>
</evidence>
<organism evidence="7 8">
    <name type="scientific">Pythium oligandrum</name>
    <name type="common">Mycoparasitic fungus</name>
    <dbReference type="NCBI Taxonomy" id="41045"/>
    <lineage>
        <taxon>Eukaryota</taxon>
        <taxon>Sar</taxon>
        <taxon>Stramenopiles</taxon>
        <taxon>Oomycota</taxon>
        <taxon>Peronosporomycetes</taxon>
        <taxon>Pythiales</taxon>
        <taxon>Pythiaceae</taxon>
        <taxon>Pythium</taxon>
    </lineage>
</organism>
<dbReference type="InterPro" id="IPR035992">
    <property type="entry name" value="Ricin_B-like_lectins"/>
</dbReference>
<dbReference type="Gene3D" id="2.115.10.20">
    <property type="entry name" value="Glycosyl hydrolase domain, family 43"/>
    <property type="match status" value="1"/>
</dbReference>
<dbReference type="Pfam" id="PF14200">
    <property type="entry name" value="RicinB_lectin_2"/>
    <property type="match status" value="1"/>
</dbReference>
<dbReference type="AlphaFoldDB" id="A0A8K1CUD3"/>
<evidence type="ECO:0000256" key="3">
    <source>
        <dbReference type="ARBA" id="ARBA00022801"/>
    </source>
</evidence>
<name>A0A8K1CUD3_PYTOL</name>
<dbReference type="PANTHER" id="PTHR43817:SF1">
    <property type="entry name" value="HYDROLASE, FAMILY 43, PUTATIVE (AFU_ORTHOLOGUE AFUA_3G01660)-RELATED"/>
    <property type="match status" value="1"/>
</dbReference>
<dbReference type="OrthoDB" id="272289at2759"/>
<dbReference type="GO" id="GO:0004553">
    <property type="term" value="F:hydrolase activity, hydrolyzing O-glycosyl compounds"/>
    <property type="evidence" value="ECO:0007669"/>
    <property type="project" value="InterPro"/>
</dbReference>